<name>A0ACB7XAH2_9ERIC</name>
<reference evidence="1 2" key="1">
    <citation type="journal article" date="2021" name="Hortic Res">
        <title>High-quality reference genome and annotation aids understanding of berry development for evergreen blueberry (Vaccinium darrowii).</title>
        <authorList>
            <person name="Yu J."/>
            <person name="Hulse-Kemp A.M."/>
            <person name="Babiker E."/>
            <person name="Staton M."/>
        </authorList>
    </citation>
    <scope>NUCLEOTIDE SEQUENCE [LARGE SCALE GENOMIC DNA]</scope>
    <source>
        <strain evidence="2">cv. NJ 8807/NJ 8810</strain>
        <tissue evidence="1">Young leaf</tissue>
    </source>
</reference>
<evidence type="ECO:0000313" key="2">
    <source>
        <dbReference type="Proteomes" id="UP000828048"/>
    </source>
</evidence>
<accession>A0ACB7XAH2</accession>
<organism evidence="1 2">
    <name type="scientific">Vaccinium darrowii</name>
    <dbReference type="NCBI Taxonomy" id="229202"/>
    <lineage>
        <taxon>Eukaryota</taxon>
        <taxon>Viridiplantae</taxon>
        <taxon>Streptophyta</taxon>
        <taxon>Embryophyta</taxon>
        <taxon>Tracheophyta</taxon>
        <taxon>Spermatophyta</taxon>
        <taxon>Magnoliopsida</taxon>
        <taxon>eudicotyledons</taxon>
        <taxon>Gunneridae</taxon>
        <taxon>Pentapetalae</taxon>
        <taxon>asterids</taxon>
        <taxon>Ericales</taxon>
        <taxon>Ericaceae</taxon>
        <taxon>Vaccinioideae</taxon>
        <taxon>Vaccinieae</taxon>
        <taxon>Vaccinium</taxon>
    </lineage>
</organism>
<keyword evidence="2" id="KW-1185">Reference proteome</keyword>
<gene>
    <name evidence="1" type="ORF">Vadar_015158</name>
</gene>
<dbReference type="EMBL" id="CM037156">
    <property type="protein sequence ID" value="KAH7837556.1"/>
    <property type="molecule type" value="Genomic_DNA"/>
</dbReference>
<sequence length="69" mass="7450">MSEALALAEVVNYAEELSDSDLVSLLEPAVEHWGDGGVRVPHRTDRRVQGLFPLPVTAVVPSTRIVVAN</sequence>
<comment type="caution">
    <text evidence="1">The sequence shown here is derived from an EMBL/GenBank/DDBJ whole genome shotgun (WGS) entry which is preliminary data.</text>
</comment>
<dbReference type="Proteomes" id="UP000828048">
    <property type="component" value="Chromosome 6"/>
</dbReference>
<protein>
    <submittedName>
        <fullName evidence="1">Uncharacterized protein</fullName>
    </submittedName>
</protein>
<evidence type="ECO:0000313" key="1">
    <source>
        <dbReference type="EMBL" id="KAH7837556.1"/>
    </source>
</evidence>
<proteinExistence type="predicted"/>